<dbReference type="PANTHER" id="PTHR32552">
    <property type="entry name" value="FERRICHROME IRON RECEPTOR-RELATED"/>
    <property type="match status" value="1"/>
</dbReference>
<evidence type="ECO:0000256" key="4">
    <source>
        <dbReference type="ARBA" id="ARBA00022496"/>
    </source>
</evidence>
<dbReference type="Pfam" id="PF00593">
    <property type="entry name" value="TonB_dep_Rec_b-barrel"/>
    <property type="match status" value="1"/>
</dbReference>
<evidence type="ECO:0000313" key="15">
    <source>
        <dbReference type="EMBL" id="RVU06960.1"/>
    </source>
</evidence>
<keyword evidence="3 11" id="KW-1134">Transmembrane beta strand</keyword>
<dbReference type="InterPro" id="IPR036942">
    <property type="entry name" value="Beta-barrel_TonB_sf"/>
</dbReference>
<sequence>MPRASAHSQEPPERLNDKPWGISMLIKTAFATGTALVALGITLAPVAASAQQAAASGLGEIVVTAEKRESTAQKTPIAMTVATGAALVKAGVTDVNGLSNIAPTLNIAQNNQNTMITIRGVSSRDYTETGNPAVAISIDNFYLQNGTALNVGFFDLDRIEVLRGPQGTLYGRNATAGAINIQTAKPTKKLEGSITGGFGYKNALVLEGMINVPVSDTLRVRGAFAVHQRDPYRNNGSLTTNGGLVTRGGNDDVSQAARLHALWEPTTNFSALVTGEYTHVGGVGAVLKGILAGQENADGTLKLGDTKNWTLNNQGFIDLTIQNIRGTLKYDFGGASLTYIGGYRTQHLRRNNDQDGGTAYNYGFPTDGKTATQNHELRLASNGDGPFSWQGGLYYFREGGPATTYFQVLGGATPFNFYTFVYDTNAKSFAGFGQVAYKLTDTLKLSAGARYTDERKSQVGYSDIAGTYSKVNQHYSGGKDTYHLGLDWQVAPRNLVYAKFDTGFKSGGFQNGYNYGPESIRAFEAGSKNRFLDNHLELNVDGFYYDYTSLQVQQNDPVTAISRIYNAGKARVYGLEGEASYAITPQDRIDANINWVHARYTDFLNNGVQYAGNSLAQAPDWSYGGGYAHDFELNNGKITARVQSRYQSKSYFGFENKNFQLQKAYTKTDLILSYTPEGKGFSASAYVYNLENSTILTTSEAAGYAGGYLVQFADPRTYGVRLSYSF</sequence>
<dbReference type="SUPFAM" id="SSF56935">
    <property type="entry name" value="Porins"/>
    <property type="match status" value="1"/>
</dbReference>
<keyword evidence="8 12" id="KW-0798">TonB box</keyword>
<evidence type="ECO:0000256" key="2">
    <source>
        <dbReference type="ARBA" id="ARBA00022448"/>
    </source>
</evidence>
<evidence type="ECO:0000256" key="11">
    <source>
        <dbReference type="PROSITE-ProRule" id="PRU01360"/>
    </source>
</evidence>
<accession>A0A3S2UWM1</accession>
<evidence type="ECO:0000256" key="9">
    <source>
        <dbReference type="ARBA" id="ARBA00023136"/>
    </source>
</evidence>
<proteinExistence type="inferred from homology"/>
<evidence type="ECO:0000256" key="12">
    <source>
        <dbReference type="RuleBase" id="RU003357"/>
    </source>
</evidence>
<keyword evidence="2 11" id="KW-0813">Transport</keyword>
<dbReference type="InterPro" id="IPR000531">
    <property type="entry name" value="Beta-barrel_TonB"/>
</dbReference>
<gene>
    <name evidence="15" type="ORF">EOE18_03100</name>
</gene>
<comment type="similarity">
    <text evidence="11 12">Belongs to the TonB-dependent receptor family.</text>
</comment>
<dbReference type="Proteomes" id="UP000282837">
    <property type="component" value="Unassembled WGS sequence"/>
</dbReference>
<keyword evidence="4" id="KW-0410">Iron transport</keyword>
<keyword evidence="16" id="KW-1185">Reference proteome</keyword>
<evidence type="ECO:0000256" key="6">
    <source>
        <dbReference type="ARBA" id="ARBA00023004"/>
    </source>
</evidence>
<evidence type="ECO:0000259" key="14">
    <source>
        <dbReference type="Pfam" id="PF07715"/>
    </source>
</evidence>
<name>A0A3S2UWM1_9SPHN</name>
<dbReference type="PANTHER" id="PTHR32552:SF81">
    <property type="entry name" value="TONB-DEPENDENT OUTER MEMBRANE RECEPTOR"/>
    <property type="match status" value="1"/>
</dbReference>
<dbReference type="GO" id="GO:0009279">
    <property type="term" value="C:cell outer membrane"/>
    <property type="evidence" value="ECO:0007669"/>
    <property type="project" value="UniProtKB-SubCell"/>
</dbReference>
<keyword evidence="9 11" id="KW-0472">Membrane</keyword>
<evidence type="ECO:0000256" key="8">
    <source>
        <dbReference type="ARBA" id="ARBA00023077"/>
    </source>
</evidence>
<comment type="caution">
    <text evidence="15">The sequence shown here is derived from an EMBL/GenBank/DDBJ whole genome shotgun (WGS) entry which is preliminary data.</text>
</comment>
<dbReference type="OrthoDB" id="7614057at2"/>
<reference evidence="15 16" key="1">
    <citation type="submission" date="2019-01" db="EMBL/GenBank/DDBJ databases">
        <authorList>
            <person name="Chen W.-M."/>
        </authorList>
    </citation>
    <scope>NUCLEOTIDE SEQUENCE [LARGE SCALE GENOMIC DNA]</scope>
    <source>
        <strain evidence="15 16">FSY-9</strain>
    </source>
</reference>
<protein>
    <submittedName>
        <fullName evidence="15">TonB-dependent receptor</fullName>
    </submittedName>
</protein>
<evidence type="ECO:0000256" key="3">
    <source>
        <dbReference type="ARBA" id="ARBA00022452"/>
    </source>
</evidence>
<dbReference type="EMBL" id="SACO01000002">
    <property type="protein sequence ID" value="RVU06960.1"/>
    <property type="molecule type" value="Genomic_DNA"/>
</dbReference>
<evidence type="ECO:0000256" key="10">
    <source>
        <dbReference type="ARBA" id="ARBA00023237"/>
    </source>
</evidence>
<dbReference type="InterPro" id="IPR039426">
    <property type="entry name" value="TonB-dep_rcpt-like"/>
</dbReference>
<evidence type="ECO:0000259" key="13">
    <source>
        <dbReference type="Pfam" id="PF00593"/>
    </source>
</evidence>
<evidence type="ECO:0000256" key="1">
    <source>
        <dbReference type="ARBA" id="ARBA00004571"/>
    </source>
</evidence>
<feature type="domain" description="TonB-dependent receptor plug" evidence="14">
    <location>
        <begin position="72"/>
        <end position="178"/>
    </location>
</feature>
<dbReference type="InterPro" id="IPR012910">
    <property type="entry name" value="Plug_dom"/>
</dbReference>
<evidence type="ECO:0000256" key="5">
    <source>
        <dbReference type="ARBA" id="ARBA00022692"/>
    </source>
</evidence>
<comment type="subcellular location">
    <subcellularLocation>
        <location evidence="1 11">Cell outer membrane</location>
        <topology evidence="1 11">Multi-pass membrane protein</topology>
    </subcellularLocation>
</comment>
<organism evidence="15 16">
    <name type="scientific">Novosphingobium umbonatum</name>
    <dbReference type="NCBI Taxonomy" id="1908524"/>
    <lineage>
        <taxon>Bacteria</taxon>
        <taxon>Pseudomonadati</taxon>
        <taxon>Pseudomonadota</taxon>
        <taxon>Alphaproteobacteria</taxon>
        <taxon>Sphingomonadales</taxon>
        <taxon>Sphingomonadaceae</taxon>
        <taxon>Novosphingobium</taxon>
    </lineage>
</organism>
<dbReference type="GO" id="GO:0006826">
    <property type="term" value="P:iron ion transport"/>
    <property type="evidence" value="ECO:0007669"/>
    <property type="project" value="UniProtKB-KW"/>
</dbReference>
<dbReference type="Gene3D" id="2.40.170.20">
    <property type="entry name" value="TonB-dependent receptor, beta-barrel domain"/>
    <property type="match status" value="1"/>
</dbReference>
<keyword evidence="5 11" id="KW-0812">Transmembrane</keyword>
<evidence type="ECO:0000313" key="16">
    <source>
        <dbReference type="Proteomes" id="UP000282837"/>
    </source>
</evidence>
<dbReference type="PROSITE" id="PS52016">
    <property type="entry name" value="TONB_DEPENDENT_REC_3"/>
    <property type="match status" value="1"/>
</dbReference>
<keyword evidence="10 11" id="KW-0998">Cell outer membrane</keyword>
<keyword evidence="15" id="KW-0675">Receptor</keyword>
<evidence type="ECO:0000256" key="7">
    <source>
        <dbReference type="ARBA" id="ARBA00023065"/>
    </source>
</evidence>
<keyword evidence="7" id="KW-0406">Ion transport</keyword>
<keyword evidence="6" id="KW-0408">Iron</keyword>
<dbReference type="Pfam" id="PF07715">
    <property type="entry name" value="Plug"/>
    <property type="match status" value="1"/>
</dbReference>
<feature type="domain" description="TonB-dependent receptor-like beta-barrel" evidence="13">
    <location>
        <begin position="302"/>
        <end position="690"/>
    </location>
</feature>
<dbReference type="AlphaFoldDB" id="A0A3S2UWM1"/>